<dbReference type="PROSITE" id="PS51257">
    <property type="entry name" value="PROKAR_LIPOPROTEIN"/>
    <property type="match status" value="1"/>
</dbReference>
<evidence type="ECO:0000256" key="1">
    <source>
        <dbReference type="SAM" id="SignalP"/>
    </source>
</evidence>
<dbReference type="RefSeq" id="WP_378291511.1">
    <property type="nucleotide sequence ID" value="NZ_JBHULE010000019.1"/>
</dbReference>
<dbReference type="EMBL" id="JBHULE010000019">
    <property type="protein sequence ID" value="MFD2562696.1"/>
    <property type="molecule type" value="Genomic_DNA"/>
</dbReference>
<evidence type="ECO:0000313" key="2">
    <source>
        <dbReference type="EMBL" id="MFD2562696.1"/>
    </source>
</evidence>
<sequence length="170" mass="18360">MKTLKILSVLFLTAFFIACDSDDDVTPLGSIDLEATSITFSIVKDEGSDFTGTATITGTITNIEEANFNSGTGQQAIRLYQRNLGAPAPGDLVATVNFTNLAAGETLTISYMRPWNSSSPAEGEFPPDYQIILDYDPDIFIDGNENNDDEDLTNNDLTVSGSGINDLFRN</sequence>
<feature type="chain" id="PRO_5046244243" evidence="1">
    <location>
        <begin position="21"/>
        <end position="170"/>
    </location>
</feature>
<keyword evidence="1" id="KW-0732">Signal</keyword>
<reference evidence="3" key="1">
    <citation type="journal article" date="2019" name="Int. J. Syst. Evol. Microbiol.">
        <title>The Global Catalogue of Microorganisms (GCM) 10K type strain sequencing project: providing services to taxonomists for standard genome sequencing and annotation.</title>
        <authorList>
            <consortium name="The Broad Institute Genomics Platform"/>
            <consortium name="The Broad Institute Genome Sequencing Center for Infectious Disease"/>
            <person name="Wu L."/>
            <person name="Ma J."/>
        </authorList>
    </citation>
    <scope>NUCLEOTIDE SEQUENCE [LARGE SCALE GENOMIC DNA]</scope>
    <source>
        <strain evidence="3">KCTC 52274</strain>
    </source>
</reference>
<protein>
    <submittedName>
        <fullName evidence="2">Uncharacterized protein</fullName>
    </submittedName>
</protein>
<comment type="caution">
    <text evidence="2">The sequence shown here is derived from an EMBL/GenBank/DDBJ whole genome shotgun (WGS) entry which is preliminary data.</text>
</comment>
<accession>A0ABW5LEK2</accession>
<dbReference type="Proteomes" id="UP001597319">
    <property type="component" value="Unassembled WGS sequence"/>
</dbReference>
<gene>
    <name evidence="2" type="ORF">ACFSR1_08430</name>
</gene>
<organism evidence="2 3">
    <name type="scientific">Aquimarina rubra</name>
    <dbReference type="NCBI Taxonomy" id="1920033"/>
    <lineage>
        <taxon>Bacteria</taxon>
        <taxon>Pseudomonadati</taxon>
        <taxon>Bacteroidota</taxon>
        <taxon>Flavobacteriia</taxon>
        <taxon>Flavobacteriales</taxon>
        <taxon>Flavobacteriaceae</taxon>
        <taxon>Aquimarina</taxon>
    </lineage>
</organism>
<dbReference type="InterPro" id="IPR013783">
    <property type="entry name" value="Ig-like_fold"/>
</dbReference>
<feature type="signal peptide" evidence="1">
    <location>
        <begin position="1"/>
        <end position="20"/>
    </location>
</feature>
<proteinExistence type="predicted"/>
<keyword evidence="3" id="KW-1185">Reference proteome</keyword>
<evidence type="ECO:0000313" key="3">
    <source>
        <dbReference type="Proteomes" id="UP001597319"/>
    </source>
</evidence>
<name>A0ABW5LEK2_9FLAO</name>
<dbReference type="Gene3D" id="2.60.40.10">
    <property type="entry name" value="Immunoglobulins"/>
    <property type="match status" value="1"/>
</dbReference>